<dbReference type="GO" id="GO:0006271">
    <property type="term" value="P:DNA strand elongation involved in DNA replication"/>
    <property type="evidence" value="ECO:0007669"/>
    <property type="project" value="TreeGrafter"/>
</dbReference>
<dbReference type="PANTHER" id="PTHR30478">
    <property type="entry name" value="DNA POLYMERASE III SUBUNIT BETA"/>
    <property type="match status" value="1"/>
</dbReference>
<dbReference type="CDD" id="cd00140">
    <property type="entry name" value="beta_clamp"/>
    <property type="match status" value="1"/>
</dbReference>
<keyword evidence="8" id="KW-0238">DNA-binding</keyword>
<comment type="subcellular location">
    <subcellularLocation>
        <location evidence="1">Cytoplasm</location>
    </subcellularLocation>
</comment>
<dbReference type="GO" id="GO:0008408">
    <property type="term" value="F:3'-5' exonuclease activity"/>
    <property type="evidence" value="ECO:0007669"/>
    <property type="project" value="InterPro"/>
</dbReference>
<keyword evidence="6" id="KW-0235">DNA replication</keyword>
<gene>
    <name evidence="11" type="ORF">LCGC14_0744370</name>
</gene>
<keyword evidence="7" id="KW-0239">DNA-directed DNA polymerase</keyword>
<name>A0A0F9QQV6_9ZZZZ</name>
<keyword evidence="5" id="KW-0548">Nucleotidyltransferase</keyword>
<dbReference type="GO" id="GO:0003677">
    <property type="term" value="F:DNA binding"/>
    <property type="evidence" value="ECO:0007669"/>
    <property type="project" value="UniProtKB-KW"/>
</dbReference>
<dbReference type="SUPFAM" id="SSF55979">
    <property type="entry name" value="DNA clamp"/>
    <property type="match status" value="3"/>
</dbReference>
<evidence type="ECO:0000313" key="11">
    <source>
        <dbReference type="EMBL" id="KKN39332.1"/>
    </source>
</evidence>
<evidence type="ECO:0000256" key="6">
    <source>
        <dbReference type="ARBA" id="ARBA00022705"/>
    </source>
</evidence>
<evidence type="ECO:0000256" key="8">
    <source>
        <dbReference type="ARBA" id="ARBA00023125"/>
    </source>
</evidence>
<dbReference type="PANTHER" id="PTHR30478:SF0">
    <property type="entry name" value="BETA SLIDING CLAMP"/>
    <property type="match status" value="1"/>
</dbReference>
<evidence type="ECO:0000256" key="2">
    <source>
        <dbReference type="ARBA" id="ARBA00010752"/>
    </source>
</evidence>
<dbReference type="InterPro" id="IPR022637">
    <property type="entry name" value="DNA_polIII_beta_cen"/>
</dbReference>
<evidence type="ECO:0000259" key="10">
    <source>
        <dbReference type="Pfam" id="PF02767"/>
    </source>
</evidence>
<evidence type="ECO:0000256" key="1">
    <source>
        <dbReference type="ARBA" id="ARBA00004496"/>
    </source>
</evidence>
<evidence type="ECO:0000256" key="3">
    <source>
        <dbReference type="ARBA" id="ARBA00022490"/>
    </source>
</evidence>
<protein>
    <recommendedName>
        <fullName evidence="10">DNA polymerase III beta sliding clamp central domain-containing protein</fullName>
    </recommendedName>
</protein>
<dbReference type="GO" id="GO:0005737">
    <property type="term" value="C:cytoplasm"/>
    <property type="evidence" value="ECO:0007669"/>
    <property type="project" value="UniProtKB-SubCell"/>
</dbReference>
<comment type="caution">
    <text evidence="11">The sequence shown here is derived from an EMBL/GenBank/DDBJ whole genome shotgun (WGS) entry which is preliminary data.</text>
</comment>
<sequence length="420" mass="44658">MPKPKQNKGPAGGRVEEGQGPEGPVEEAQVEEGPVEEAQAPKVPAQVIEVGVAALREVLDLVVPAVPRKTALPVVQNVLLGDGQVVATDLDVAVAVALPQAEGHVLLPPREALEVLRYAPGHLTARITGENGAVSIAVGGMESNFKVPDPEEFPRVAFGLPDQMEHQGVLEGDALVRAMTAVLPAAATESERPVLNGVCLTLGDKVQVVAADGYILSWEGVPGRLPGEGNLLLPAPAVRLLAHLWKRAASPDLSAASSPAQLALAKRLIRLEWEKEKLQMRFGRVALLCKLTQGNFPDFNQLIPTEHMASVTVDAGDMVRALQQVKGRAKAGAGIVRFKWEGDSLQVSARAEDVGDITVPLRVQSNDPGKTAMNITYLLAYFKDKEGSVTMTLAGTEGAPITFTHRGTPHTLLMPMAVQW</sequence>
<dbReference type="SMART" id="SM00480">
    <property type="entry name" value="POL3Bc"/>
    <property type="match status" value="1"/>
</dbReference>
<comment type="similarity">
    <text evidence="2">Belongs to the beta sliding clamp family.</text>
</comment>
<dbReference type="Gene3D" id="3.70.10.10">
    <property type="match status" value="1"/>
</dbReference>
<keyword evidence="3" id="KW-0963">Cytoplasm</keyword>
<dbReference type="AlphaFoldDB" id="A0A0F9QQV6"/>
<accession>A0A0F9QQV6</accession>
<feature type="compositionally biased region" description="Acidic residues" evidence="9">
    <location>
        <begin position="24"/>
        <end position="35"/>
    </location>
</feature>
<proteinExistence type="inferred from homology"/>
<dbReference type="Gene3D" id="3.10.150.10">
    <property type="entry name" value="DNA Polymerase III, subunit A, domain 2"/>
    <property type="match status" value="1"/>
</dbReference>
<dbReference type="GO" id="GO:0009360">
    <property type="term" value="C:DNA polymerase III complex"/>
    <property type="evidence" value="ECO:0007669"/>
    <property type="project" value="InterPro"/>
</dbReference>
<dbReference type="InterPro" id="IPR046938">
    <property type="entry name" value="DNA_clamp_sf"/>
</dbReference>
<evidence type="ECO:0000256" key="7">
    <source>
        <dbReference type="ARBA" id="ARBA00022932"/>
    </source>
</evidence>
<reference evidence="11" key="1">
    <citation type="journal article" date="2015" name="Nature">
        <title>Complex archaea that bridge the gap between prokaryotes and eukaryotes.</title>
        <authorList>
            <person name="Spang A."/>
            <person name="Saw J.H."/>
            <person name="Jorgensen S.L."/>
            <person name="Zaremba-Niedzwiedzka K."/>
            <person name="Martijn J."/>
            <person name="Lind A.E."/>
            <person name="van Eijk R."/>
            <person name="Schleper C."/>
            <person name="Guy L."/>
            <person name="Ettema T.J."/>
        </authorList>
    </citation>
    <scope>NUCLEOTIDE SEQUENCE</scope>
</reference>
<evidence type="ECO:0000256" key="4">
    <source>
        <dbReference type="ARBA" id="ARBA00022679"/>
    </source>
</evidence>
<dbReference type="InterPro" id="IPR001001">
    <property type="entry name" value="DNA_polIII_beta"/>
</dbReference>
<feature type="region of interest" description="Disordered" evidence="9">
    <location>
        <begin position="1"/>
        <end position="39"/>
    </location>
</feature>
<dbReference type="GO" id="GO:0003887">
    <property type="term" value="F:DNA-directed DNA polymerase activity"/>
    <property type="evidence" value="ECO:0007669"/>
    <property type="project" value="UniProtKB-KW"/>
</dbReference>
<organism evidence="11">
    <name type="scientific">marine sediment metagenome</name>
    <dbReference type="NCBI Taxonomy" id="412755"/>
    <lineage>
        <taxon>unclassified sequences</taxon>
        <taxon>metagenomes</taxon>
        <taxon>ecological metagenomes</taxon>
    </lineage>
</organism>
<evidence type="ECO:0000256" key="5">
    <source>
        <dbReference type="ARBA" id="ARBA00022695"/>
    </source>
</evidence>
<dbReference type="EMBL" id="LAZR01001770">
    <property type="protein sequence ID" value="KKN39332.1"/>
    <property type="molecule type" value="Genomic_DNA"/>
</dbReference>
<dbReference type="Pfam" id="PF02767">
    <property type="entry name" value="DNA_pol3_beta_2"/>
    <property type="match status" value="1"/>
</dbReference>
<feature type="domain" description="DNA polymerase III beta sliding clamp central" evidence="10">
    <location>
        <begin position="170"/>
        <end position="298"/>
    </location>
</feature>
<keyword evidence="4" id="KW-0808">Transferase</keyword>
<evidence type="ECO:0000256" key="9">
    <source>
        <dbReference type="SAM" id="MobiDB-lite"/>
    </source>
</evidence>